<evidence type="ECO:0000256" key="2">
    <source>
        <dbReference type="ARBA" id="ARBA00023125"/>
    </source>
</evidence>
<keyword evidence="2" id="KW-0238">DNA-binding</keyword>
<dbReference type="InterPro" id="IPR036388">
    <property type="entry name" value="WH-like_DNA-bd_sf"/>
</dbReference>
<dbReference type="SUPFAM" id="SSF46785">
    <property type="entry name" value="Winged helix' DNA-binding domain"/>
    <property type="match status" value="1"/>
</dbReference>
<dbReference type="SMART" id="SM00347">
    <property type="entry name" value="HTH_MARR"/>
    <property type="match status" value="1"/>
</dbReference>
<dbReference type="GO" id="GO:0003677">
    <property type="term" value="F:DNA binding"/>
    <property type="evidence" value="ECO:0007669"/>
    <property type="project" value="UniProtKB-KW"/>
</dbReference>
<dbReference type="InterPro" id="IPR023187">
    <property type="entry name" value="Tscrpt_reg_MarR-type_CS"/>
</dbReference>
<accession>A0A0P0P3Z2</accession>
<organism evidence="5 6">
    <name type="scientific">Caulobacter henricii</name>
    <dbReference type="NCBI Taxonomy" id="69395"/>
    <lineage>
        <taxon>Bacteria</taxon>
        <taxon>Pseudomonadati</taxon>
        <taxon>Pseudomonadota</taxon>
        <taxon>Alphaproteobacteria</taxon>
        <taxon>Caulobacterales</taxon>
        <taxon>Caulobacteraceae</taxon>
        <taxon>Caulobacter</taxon>
    </lineage>
</organism>
<protein>
    <recommendedName>
        <fullName evidence="4">HTH marR-type domain-containing protein</fullName>
    </recommendedName>
</protein>
<dbReference type="STRING" id="69395.AQ619_12560"/>
<gene>
    <name evidence="5" type="ORF">AQ619_12560</name>
</gene>
<dbReference type="KEGG" id="chq:AQ619_12560"/>
<dbReference type="AlphaFoldDB" id="A0A0P0P3Z2"/>
<keyword evidence="1" id="KW-0805">Transcription regulation</keyword>
<feature type="domain" description="HTH marR-type" evidence="4">
    <location>
        <begin position="1"/>
        <end position="134"/>
    </location>
</feature>
<keyword evidence="3" id="KW-0804">Transcription</keyword>
<evidence type="ECO:0000313" key="6">
    <source>
        <dbReference type="Proteomes" id="UP000056905"/>
    </source>
</evidence>
<name>A0A0P0P3Z2_9CAUL</name>
<dbReference type="GO" id="GO:0003700">
    <property type="term" value="F:DNA-binding transcription factor activity"/>
    <property type="evidence" value="ECO:0007669"/>
    <property type="project" value="InterPro"/>
</dbReference>
<dbReference type="InterPro" id="IPR000835">
    <property type="entry name" value="HTH_MarR-typ"/>
</dbReference>
<sequence length="142" mass="16007">MLFRLLTEIGIINQLAETAFERVLPHGLTRAQFTVLNHSVRMGDNRTPAQLAAVLQVTRGTMTSTLARLEEKGFIRIEPDAVDGRSKRVLLTPQGRDAREESMRAAFPFLQQATGAIPRDMVESLLPQVEQVRAWLDQNRLE</sequence>
<dbReference type="InterPro" id="IPR039422">
    <property type="entry name" value="MarR/SlyA-like"/>
</dbReference>
<dbReference type="EMBL" id="CP013002">
    <property type="protein sequence ID" value="ALL15335.1"/>
    <property type="molecule type" value="Genomic_DNA"/>
</dbReference>
<dbReference type="Pfam" id="PF12802">
    <property type="entry name" value="MarR_2"/>
    <property type="match status" value="1"/>
</dbReference>
<dbReference type="GO" id="GO:0006950">
    <property type="term" value="P:response to stress"/>
    <property type="evidence" value="ECO:0007669"/>
    <property type="project" value="TreeGrafter"/>
</dbReference>
<dbReference type="Proteomes" id="UP000056905">
    <property type="component" value="Chromosome"/>
</dbReference>
<dbReference type="PANTHER" id="PTHR33164">
    <property type="entry name" value="TRANSCRIPTIONAL REGULATOR, MARR FAMILY"/>
    <property type="match status" value="1"/>
</dbReference>
<dbReference type="InterPro" id="IPR036390">
    <property type="entry name" value="WH_DNA-bd_sf"/>
</dbReference>
<keyword evidence="6" id="KW-1185">Reference proteome</keyword>
<dbReference type="PRINTS" id="PR00598">
    <property type="entry name" value="HTHMARR"/>
</dbReference>
<dbReference type="Gene3D" id="1.10.10.10">
    <property type="entry name" value="Winged helix-like DNA-binding domain superfamily/Winged helix DNA-binding domain"/>
    <property type="match status" value="1"/>
</dbReference>
<evidence type="ECO:0000259" key="4">
    <source>
        <dbReference type="PROSITE" id="PS50995"/>
    </source>
</evidence>
<dbReference type="PANTHER" id="PTHR33164:SF105">
    <property type="entry name" value="TRANSCRIPTIONAL REPRESSOR PROTEIN-RELATED"/>
    <property type="match status" value="1"/>
</dbReference>
<evidence type="ECO:0000256" key="3">
    <source>
        <dbReference type="ARBA" id="ARBA00023163"/>
    </source>
</evidence>
<evidence type="ECO:0000313" key="5">
    <source>
        <dbReference type="EMBL" id="ALL15335.1"/>
    </source>
</evidence>
<reference evidence="5 6" key="1">
    <citation type="submission" date="2015-10" db="EMBL/GenBank/DDBJ databases">
        <title>Conservation of the essential genome among Caulobacter and Brevundimonas species.</title>
        <authorList>
            <person name="Scott D."/>
            <person name="Ely B."/>
        </authorList>
    </citation>
    <scope>NUCLEOTIDE SEQUENCE [LARGE SCALE GENOMIC DNA]</scope>
    <source>
        <strain evidence="5 6">CB4</strain>
    </source>
</reference>
<dbReference type="PROSITE" id="PS01117">
    <property type="entry name" value="HTH_MARR_1"/>
    <property type="match status" value="1"/>
</dbReference>
<proteinExistence type="predicted"/>
<evidence type="ECO:0000256" key="1">
    <source>
        <dbReference type="ARBA" id="ARBA00023015"/>
    </source>
</evidence>
<dbReference type="PROSITE" id="PS50995">
    <property type="entry name" value="HTH_MARR_2"/>
    <property type="match status" value="1"/>
</dbReference>